<reference evidence="1 2" key="1">
    <citation type="journal article" date="2023" name="Plants (Basel)">
        <title>Bridging the Gap: Combining Genomics and Transcriptomics Approaches to Understand Stylosanthes scabra, an Orphan Legume from the Brazilian Caatinga.</title>
        <authorList>
            <person name="Ferreira-Neto J.R.C."/>
            <person name="da Silva M.D."/>
            <person name="Binneck E."/>
            <person name="de Melo N.F."/>
            <person name="da Silva R.H."/>
            <person name="de Melo A.L.T.M."/>
            <person name="Pandolfi V."/>
            <person name="Bustamante F.O."/>
            <person name="Brasileiro-Vidal A.C."/>
            <person name="Benko-Iseppon A.M."/>
        </authorList>
    </citation>
    <scope>NUCLEOTIDE SEQUENCE [LARGE SCALE GENOMIC DNA]</scope>
    <source>
        <tissue evidence="1">Leaves</tissue>
    </source>
</reference>
<sequence>RKVEKWRVAMDWMGRRLRWPRICVGIGAYAWMVDGNVMDMEVDRGCFRRVE</sequence>
<name>A0ABU6V1R7_9FABA</name>
<comment type="caution">
    <text evidence="1">The sequence shown here is derived from an EMBL/GenBank/DDBJ whole genome shotgun (WGS) entry which is preliminary data.</text>
</comment>
<evidence type="ECO:0000313" key="2">
    <source>
        <dbReference type="Proteomes" id="UP001341840"/>
    </source>
</evidence>
<accession>A0ABU6V1R7</accession>
<keyword evidence="2" id="KW-1185">Reference proteome</keyword>
<feature type="non-terminal residue" evidence="1">
    <location>
        <position position="51"/>
    </location>
</feature>
<protein>
    <submittedName>
        <fullName evidence="1">Uncharacterized protein</fullName>
    </submittedName>
</protein>
<dbReference type="Proteomes" id="UP001341840">
    <property type="component" value="Unassembled WGS sequence"/>
</dbReference>
<gene>
    <name evidence="1" type="ORF">PIB30_107580</name>
</gene>
<evidence type="ECO:0000313" key="1">
    <source>
        <dbReference type="EMBL" id="MED6166271.1"/>
    </source>
</evidence>
<dbReference type="EMBL" id="JASCZI010125466">
    <property type="protein sequence ID" value="MED6166271.1"/>
    <property type="molecule type" value="Genomic_DNA"/>
</dbReference>
<feature type="non-terminal residue" evidence="1">
    <location>
        <position position="1"/>
    </location>
</feature>
<organism evidence="1 2">
    <name type="scientific">Stylosanthes scabra</name>
    <dbReference type="NCBI Taxonomy" id="79078"/>
    <lineage>
        <taxon>Eukaryota</taxon>
        <taxon>Viridiplantae</taxon>
        <taxon>Streptophyta</taxon>
        <taxon>Embryophyta</taxon>
        <taxon>Tracheophyta</taxon>
        <taxon>Spermatophyta</taxon>
        <taxon>Magnoliopsida</taxon>
        <taxon>eudicotyledons</taxon>
        <taxon>Gunneridae</taxon>
        <taxon>Pentapetalae</taxon>
        <taxon>rosids</taxon>
        <taxon>fabids</taxon>
        <taxon>Fabales</taxon>
        <taxon>Fabaceae</taxon>
        <taxon>Papilionoideae</taxon>
        <taxon>50 kb inversion clade</taxon>
        <taxon>dalbergioids sensu lato</taxon>
        <taxon>Dalbergieae</taxon>
        <taxon>Pterocarpus clade</taxon>
        <taxon>Stylosanthes</taxon>
    </lineage>
</organism>
<proteinExistence type="predicted"/>